<keyword evidence="2" id="KW-1185">Reference proteome</keyword>
<protein>
    <submittedName>
        <fullName evidence="1">DUF2125 domain-containing protein</fullName>
    </submittedName>
</protein>
<dbReference type="Pfam" id="PF09898">
    <property type="entry name" value="DUF2125"/>
    <property type="match status" value="1"/>
</dbReference>
<accession>A0A438AE41</accession>
<dbReference type="InterPro" id="IPR018666">
    <property type="entry name" value="DUF2125"/>
</dbReference>
<dbReference type="RefSeq" id="WP_127907748.1">
    <property type="nucleotide sequence ID" value="NZ_RQXX01000007.1"/>
</dbReference>
<name>A0A438AE41_9RHOB</name>
<organism evidence="1 2">
    <name type="scientific">Mesobaculum littorinae</name>
    <dbReference type="NCBI Taxonomy" id="2486419"/>
    <lineage>
        <taxon>Bacteria</taxon>
        <taxon>Pseudomonadati</taxon>
        <taxon>Pseudomonadota</taxon>
        <taxon>Alphaproteobacteria</taxon>
        <taxon>Rhodobacterales</taxon>
        <taxon>Roseobacteraceae</taxon>
        <taxon>Mesobaculum</taxon>
    </lineage>
</organism>
<evidence type="ECO:0000313" key="2">
    <source>
        <dbReference type="Proteomes" id="UP000285908"/>
    </source>
</evidence>
<dbReference type="AlphaFoldDB" id="A0A438AE41"/>
<dbReference type="Proteomes" id="UP000285908">
    <property type="component" value="Unassembled WGS sequence"/>
</dbReference>
<sequence length="343" mass="36174">MRLLKILVGLLVVFTVVWSGYWFVGRAAIARHVPGIFEEIRAGGRVAEASEIATSGFPNRFDTTITAPQFGDPQAGWHWQAPFVQILALSYRPNHVILALPHTQTLTLPDAQLNILSDSMKGSVVVAPNTDLALNRATFVARDLSIEGNNGAGATLAEARAALRLMPAATATYEIGIEALDLSPGYELHRILDPGDRLPETVERLHLDATAEFAAPLRATGAPQTPRRISVSDLSGHWGEIEIALRGDLDIDAAGVPTGRLTVTARNWRMLLALATDSGLITPDMARGAEGGLAMMAGVGGSGAAAGGEAEGGATIEAPLNLRDGGIYLGPLPLGPAPRLRVR</sequence>
<gene>
    <name evidence="1" type="ORF">EKE94_16590</name>
</gene>
<dbReference type="EMBL" id="RQXX01000007">
    <property type="protein sequence ID" value="RVV96954.1"/>
    <property type="molecule type" value="Genomic_DNA"/>
</dbReference>
<evidence type="ECO:0000313" key="1">
    <source>
        <dbReference type="EMBL" id="RVV96954.1"/>
    </source>
</evidence>
<comment type="caution">
    <text evidence="1">The sequence shown here is derived from an EMBL/GenBank/DDBJ whole genome shotgun (WGS) entry which is preliminary data.</text>
</comment>
<proteinExistence type="predicted"/>
<dbReference type="OrthoDB" id="7625707at2"/>
<reference evidence="1 2" key="1">
    <citation type="submission" date="2018-11" db="EMBL/GenBank/DDBJ databases">
        <title>Mesobaculum littorinae gen. nov., sp. nov., isolated from Littorina scabra that represents a novel genus of the order Rhodobacteraceae.</title>
        <authorList>
            <person name="Li F."/>
        </authorList>
    </citation>
    <scope>NUCLEOTIDE SEQUENCE [LARGE SCALE GENOMIC DNA]</scope>
    <source>
        <strain evidence="1 2">M0103</strain>
    </source>
</reference>